<evidence type="ECO:0000259" key="5">
    <source>
        <dbReference type="PROSITE" id="PS50042"/>
    </source>
</evidence>
<dbReference type="EMBL" id="WTUX01000011">
    <property type="protein sequence ID" value="MZR13391.1"/>
    <property type="molecule type" value="Genomic_DNA"/>
</dbReference>
<evidence type="ECO:0000256" key="1">
    <source>
        <dbReference type="ARBA" id="ARBA00023015"/>
    </source>
</evidence>
<dbReference type="InterPro" id="IPR000595">
    <property type="entry name" value="cNMP-bd_dom"/>
</dbReference>
<feature type="region of interest" description="Disordered" evidence="4">
    <location>
        <begin position="249"/>
        <end position="291"/>
    </location>
</feature>
<dbReference type="Gene3D" id="2.60.120.10">
    <property type="entry name" value="Jelly Rolls"/>
    <property type="match status" value="1"/>
</dbReference>
<dbReference type="SUPFAM" id="SSF51206">
    <property type="entry name" value="cAMP-binding domain-like"/>
    <property type="match status" value="1"/>
</dbReference>
<dbReference type="InterPro" id="IPR036390">
    <property type="entry name" value="WH_DNA-bd_sf"/>
</dbReference>
<dbReference type="InterPro" id="IPR050397">
    <property type="entry name" value="Env_Response_Regulators"/>
</dbReference>
<dbReference type="InterPro" id="IPR018490">
    <property type="entry name" value="cNMP-bd_dom_sf"/>
</dbReference>
<dbReference type="SMART" id="SM00100">
    <property type="entry name" value="cNMP"/>
    <property type="match status" value="1"/>
</dbReference>
<proteinExistence type="predicted"/>
<dbReference type="InterPro" id="IPR012318">
    <property type="entry name" value="HTH_CRP"/>
</dbReference>
<dbReference type="CDD" id="cd00038">
    <property type="entry name" value="CAP_ED"/>
    <property type="match status" value="1"/>
</dbReference>
<dbReference type="SUPFAM" id="SSF46785">
    <property type="entry name" value="Winged helix' DNA-binding domain"/>
    <property type="match status" value="1"/>
</dbReference>
<organism evidence="6 7">
    <name type="scientific">Maritimibacter harenae</name>
    <dbReference type="NCBI Taxonomy" id="2606218"/>
    <lineage>
        <taxon>Bacteria</taxon>
        <taxon>Pseudomonadati</taxon>
        <taxon>Pseudomonadota</taxon>
        <taxon>Alphaproteobacteria</taxon>
        <taxon>Rhodobacterales</taxon>
        <taxon>Roseobacteraceae</taxon>
        <taxon>Maritimibacter</taxon>
    </lineage>
</organism>
<dbReference type="GO" id="GO:0003677">
    <property type="term" value="F:DNA binding"/>
    <property type="evidence" value="ECO:0007669"/>
    <property type="project" value="UniProtKB-KW"/>
</dbReference>
<evidence type="ECO:0000256" key="3">
    <source>
        <dbReference type="ARBA" id="ARBA00023163"/>
    </source>
</evidence>
<evidence type="ECO:0000313" key="7">
    <source>
        <dbReference type="Proteomes" id="UP000467322"/>
    </source>
</evidence>
<dbReference type="PANTHER" id="PTHR24567">
    <property type="entry name" value="CRP FAMILY TRANSCRIPTIONAL REGULATORY PROTEIN"/>
    <property type="match status" value="1"/>
</dbReference>
<dbReference type="InterPro" id="IPR014710">
    <property type="entry name" value="RmlC-like_jellyroll"/>
</dbReference>
<feature type="domain" description="Cyclic nucleotide-binding" evidence="5">
    <location>
        <begin position="25"/>
        <end position="142"/>
    </location>
</feature>
<dbReference type="GO" id="GO:0003700">
    <property type="term" value="F:DNA-binding transcription factor activity"/>
    <property type="evidence" value="ECO:0007669"/>
    <property type="project" value="TreeGrafter"/>
</dbReference>
<reference evidence="6 7" key="1">
    <citation type="submission" date="2019-12" db="EMBL/GenBank/DDBJ databases">
        <title>Maritimibacter sp. nov. sp. isolated from sea sand.</title>
        <authorList>
            <person name="Kim J."/>
            <person name="Jeong S.E."/>
            <person name="Jung H.S."/>
            <person name="Jeon C.O."/>
        </authorList>
    </citation>
    <scope>NUCLEOTIDE SEQUENCE [LARGE SCALE GENOMIC DNA]</scope>
    <source>
        <strain evidence="6 7">DP07</strain>
    </source>
</reference>
<sequence>MLADSRTTSETSTVCREYAERGFSLCKVADKSAARALASQTRVARFAGGSTIFAQGEPADRIGILTSGTVKVVDLTENGVAHILSLLSAGDIIGDIGSPENQLGWEAATDVMMCWLTRASFERLLADHASLQKGYLAAIVRQLEKERLWTSSMRSRGTLQRVASWLFVQVPPDRGLTETLLPLSLSRRDIASLLDMSPETLCRVLHTIIGMGAIRMPTPDLVVVQSCHNLLAIAKGVRSPLPDGMVDATGVNKSRSSGQTVAKINRPSRGQIHGSPGAPSVVRASGMRPQR</sequence>
<evidence type="ECO:0000256" key="4">
    <source>
        <dbReference type="SAM" id="MobiDB-lite"/>
    </source>
</evidence>
<dbReference type="GO" id="GO:0005829">
    <property type="term" value="C:cytosol"/>
    <property type="evidence" value="ECO:0007669"/>
    <property type="project" value="TreeGrafter"/>
</dbReference>
<dbReference type="Pfam" id="PF13545">
    <property type="entry name" value="HTH_Crp_2"/>
    <property type="match status" value="1"/>
</dbReference>
<evidence type="ECO:0000256" key="2">
    <source>
        <dbReference type="ARBA" id="ARBA00023125"/>
    </source>
</evidence>
<dbReference type="Pfam" id="PF00027">
    <property type="entry name" value="cNMP_binding"/>
    <property type="match status" value="1"/>
</dbReference>
<dbReference type="AlphaFoldDB" id="A0A845M9Y9"/>
<evidence type="ECO:0000313" key="6">
    <source>
        <dbReference type="EMBL" id="MZR13391.1"/>
    </source>
</evidence>
<protein>
    <submittedName>
        <fullName evidence="6">Cyclic nucleotide-binding domain-containing protein</fullName>
    </submittedName>
</protein>
<gene>
    <name evidence="6" type="ORF">GQE99_10215</name>
</gene>
<name>A0A845M9Y9_9RHOB</name>
<keyword evidence="2" id="KW-0238">DNA-binding</keyword>
<dbReference type="RefSeq" id="WP_161351480.1">
    <property type="nucleotide sequence ID" value="NZ_WTUX01000011.1"/>
</dbReference>
<accession>A0A845M9Y9</accession>
<dbReference type="Proteomes" id="UP000467322">
    <property type="component" value="Unassembled WGS sequence"/>
</dbReference>
<keyword evidence="1" id="KW-0805">Transcription regulation</keyword>
<dbReference type="PROSITE" id="PS50042">
    <property type="entry name" value="CNMP_BINDING_3"/>
    <property type="match status" value="1"/>
</dbReference>
<keyword evidence="7" id="KW-1185">Reference proteome</keyword>
<dbReference type="PANTHER" id="PTHR24567:SF26">
    <property type="entry name" value="REGULATORY PROTEIN YEIL"/>
    <property type="match status" value="1"/>
</dbReference>
<feature type="compositionally biased region" description="Polar residues" evidence="4">
    <location>
        <begin position="251"/>
        <end position="262"/>
    </location>
</feature>
<keyword evidence="3" id="KW-0804">Transcription</keyword>
<comment type="caution">
    <text evidence="6">The sequence shown here is derived from an EMBL/GenBank/DDBJ whole genome shotgun (WGS) entry which is preliminary data.</text>
</comment>